<protein>
    <submittedName>
        <fullName evidence="2">Uncharacterized protein</fullName>
    </submittedName>
</protein>
<feature type="compositionally biased region" description="Low complexity" evidence="1">
    <location>
        <begin position="1315"/>
        <end position="1328"/>
    </location>
</feature>
<sequence length="1497" mass="173047">METLIILSKFQNLAQKTILVKLHSIIAHLRNKKERNNYLCTYEKKLLSLMSGSDLCPLQEEVSKEDDDSVIIKVDVQKQQTTERNSYNHQQNSARSQNSSKAQTHRSRQSNKSNPYFPPQQNQNQYQNYPNVQIMNGHESNRHSHENVKSDSEQNLHSQASSQSLLKANSMKTSSSYVSGDYNYSSNMEEAQLYEFLKNQQEEESLSPKLFDQRLKASMEENISLQTNSTATHNTSGSSQNQQMLQDQLVNDFNYLQKEKAKKIIESLKAQAQKPSPHSIPNIPKVEKRLFDYQKKLEEKIELQRKQKQQLEMQQLRPIPQICDKTNEILMKKSMIISHGNINPDLTQSNISNNMSNHFSPKTISISPNRSNIMQNQGTNMFPIHPPLDKSIQGQQQIIFQNYQIEQKGYYEELKRKEELRQKIIEEKELQGFTGKPQINKKSQMIKRKVDDLIEWKDVQDKKREEELKKKAHVENQEIQQFQQVKVVNKQSEKMIENRYKGQRGSEKVEDRLLRDASLRQKKQQKQQVKQIFYISDLEGKKSNTSRIRNRSQSNHQRQQNAQRPSYQLLNQQRETSKSRNRSPQYASQQNTLKENSINQDMMNNKFDQRIFSQSVEAPNQYNQYGSTSPSNSNNYQFTNNTQVLSPYAQSARSGYSTNPFNNSYFNNQVSEQISQHQISQMSSQIPQSQISSQNQQQFNYAQPLINPQIQQMFYSNNIGGGSFDLNQYQNTQQQLNHNFSPQKMYQQMINSQNFKQNYNLQNSNLMPIQQISYFDQSQSQLQNISQMHPTQILQVSNISQHRPSLESQGTQLENLSNFIQYSQGSIPPQYQYHNPTLINHYQGQSNALNNGQMQQRTSQQQYVNQQQQQQQQFLSQQTQNIQNVCQQQAVISPQNRNAFQEIQNMERYQQSANSNLPLQMINQNKHCHKKQDSLSGQPSQSNNSKKTKKTYESLFDKVQRMNVSQTSSDFDSCHSSQTVPIVSANGNQIYPSSQSPCNQQNNPITSGEFTCNPIIQKIQPESQLQYKTNPLAYDLPLQQLQSQPSTHQIKSFNTIDPSFGQNSAPSNIHEPTQTQDAYLQSQISQALPFTYQNPLYMTSFSGLNKNLLFQTNNQDQIINKILDNSFIPSGNVNQSRRVSKGCDIPQLQTMTANNNSAEFNDVYKEIENRISNEIPIQYQSRNTADQGQLLDTDFIITNTSRGSDQNIVRNLNKVLSQEAQALNLQKSVRSQSEAERQKQLSRNISPQKQFLANQSTKDSTNNLKNMNFMDRNSQWLEHKKYRLEKAKAIHDQQQERECPFKPQIKPITVCDKLSGQQNQRSRSLRSSTVSQEKSKSVSAECKEQNKNKNSMEREIQVNNFNDQDQMCLTDMSAQRVNNFQQDLNSTQRLKDMLQFNDQKIPGLQNSHNEQLSNLAKKRSQLINDIDDLDISGQCDITTLSPDPKNQLIANESNFETSFLSSQEKDQTSSSDRNNNVVVGGFRAGQVKILNKKMIYF</sequence>
<feature type="compositionally biased region" description="Polar residues" evidence="1">
    <location>
        <begin position="80"/>
        <end position="102"/>
    </location>
</feature>
<dbReference type="InParanoid" id="A0A078A333"/>
<evidence type="ECO:0000256" key="1">
    <source>
        <dbReference type="SAM" id="MobiDB-lite"/>
    </source>
</evidence>
<name>A0A078A333_STYLE</name>
<dbReference type="EMBL" id="CCKQ01005365">
    <property type="protein sequence ID" value="CDW76572.1"/>
    <property type="molecule type" value="Genomic_DNA"/>
</dbReference>
<gene>
    <name evidence="2" type="primary">Contig15243.g16241</name>
    <name evidence="2" type="ORF">STYLEM_5532</name>
</gene>
<feature type="region of interest" description="Disordered" evidence="1">
    <location>
        <begin position="926"/>
        <end position="949"/>
    </location>
</feature>
<feature type="compositionally biased region" description="Polar residues" evidence="1">
    <location>
        <begin position="1241"/>
        <end position="1272"/>
    </location>
</feature>
<reference evidence="2 3" key="1">
    <citation type="submission" date="2014-06" db="EMBL/GenBank/DDBJ databases">
        <authorList>
            <person name="Swart Estienne"/>
        </authorList>
    </citation>
    <scope>NUCLEOTIDE SEQUENCE [LARGE SCALE GENOMIC DNA]</scope>
    <source>
        <strain evidence="2 3">130c</strain>
    </source>
</reference>
<feature type="compositionally biased region" description="Polar residues" evidence="1">
    <location>
        <begin position="582"/>
        <end position="598"/>
    </location>
</feature>
<evidence type="ECO:0000313" key="2">
    <source>
        <dbReference type="EMBL" id="CDW76572.1"/>
    </source>
</evidence>
<feature type="compositionally biased region" description="Low complexity" evidence="1">
    <location>
        <begin position="119"/>
        <end position="131"/>
    </location>
</feature>
<feature type="region of interest" description="Disordered" evidence="1">
    <location>
        <begin position="80"/>
        <end position="168"/>
    </location>
</feature>
<feature type="region of interest" description="Disordered" evidence="1">
    <location>
        <begin position="1227"/>
        <end position="1272"/>
    </location>
</feature>
<feature type="compositionally biased region" description="Basic and acidic residues" evidence="1">
    <location>
        <begin position="1333"/>
        <end position="1352"/>
    </location>
</feature>
<feature type="compositionally biased region" description="Polar residues" evidence="1">
    <location>
        <begin position="155"/>
        <end position="168"/>
    </location>
</feature>
<keyword evidence="3" id="KW-1185">Reference proteome</keyword>
<proteinExistence type="predicted"/>
<feature type="region of interest" description="Disordered" evidence="1">
    <location>
        <begin position="1312"/>
        <end position="1352"/>
    </location>
</feature>
<feature type="compositionally biased region" description="Low complexity" evidence="1">
    <location>
        <begin position="551"/>
        <end position="564"/>
    </location>
</feature>
<accession>A0A078A333</accession>
<feature type="compositionally biased region" description="Basic and acidic residues" evidence="1">
    <location>
        <begin position="139"/>
        <end position="154"/>
    </location>
</feature>
<feature type="region of interest" description="Disordered" evidence="1">
    <location>
        <begin position="542"/>
        <end position="598"/>
    </location>
</feature>
<dbReference type="Proteomes" id="UP000039865">
    <property type="component" value="Unassembled WGS sequence"/>
</dbReference>
<organism evidence="2 3">
    <name type="scientific">Stylonychia lemnae</name>
    <name type="common">Ciliate</name>
    <dbReference type="NCBI Taxonomy" id="5949"/>
    <lineage>
        <taxon>Eukaryota</taxon>
        <taxon>Sar</taxon>
        <taxon>Alveolata</taxon>
        <taxon>Ciliophora</taxon>
        <taxon>Intramacronucleata</taxon>
        <taxon>Spirotrichea</taxon>
        <taxon>Stichotrichia</taxon>
        <taxon>Sporadotrichida</taxon>
        <taxon>Oxytrichidae</taxon>
        <taxon>Stylonychinae</taxon>
        <taxon>Stylonychia</taxon>
    </lineage>
</organism>
<evidence type="ECO:0000313" key="3">
    <source>
        <dbReference type="Proteomes" id="UP000039865"/>
    </source>
</evidence>
<feature type="compositionally biased region" description="Polar residues" evidence="1">
    <location>
        <begin position="565"/>
        <end position="574"/>
    </location>
</feature>